<dbReference type="GO" id="GO:0019290">
    <property type="term" value="P:siderophore biosynthetic process"/>
    <property type="evidence" value="ECO:0007669"/>
    <property type="project" value="InterPro"/>
</dbReference>
<keyword evidence="3" id="KW-1185">Reference proteome</keyword>
<sequence length="80" mass="8878">MESHAHTQQAIDARHDWAALREKALNFGEAEQALLVGHAFHPAPKSHEPFNQQEAERYLAGLRAPLPAAVVCGEQNADRR</sequence>
<proteinExistence type="predicted"/>
<dbReference type="Pfam" id="PF04183">
    <property type="entry name" value="IucA_IucC"/>
    <property type="match status" value="1"/>
</dbReference>
<dbReference type="InterPro" id="IPR007310">
    <property type="entry name" value="Aerobactin_biosyn_IucA/IucC_N"/>
</dbReference>
<feature type="domain" description="Aerobactin siderophore biosynthesis IucA/IucC N-terminal" evidence="1">
    <location>
        <begin position="27"/>
        <end position="70"/>
    </location>
</feature>
<dbReference type="EMBL" id="UGLZ01000003">
    <property type="protein sequence ID" value="STU55504.1"/>
    <property type="molecule type" value="Genomic_DNA"/>
</dbReference>
<evidence type="ECO:0000313" key="3">
    <source>
        <dbReference type="Proteomes" id="UP000255382"/>
    </source>
</evidence>
<evidence type="ECO:0000313" key="2">
    <source>
        <dbReference type="EMBL" id="STU55504.1"/>
    </source>
</evidence>
<evidence type="ECO:0000259" key="1">
    <source>
        <dbReference type="Pfam" id="PF04183"/>
    </source>
</evidence>
<keyword evidence="2" id="KW-0436">Ligase</keyword>
<dbReference type="AlphaFoldDB" id="A0A377YZT7"/>
<name>A0A377YZT7_KLEPO</name>
<gene>
    <name evidence="2" type="primary">iucA_2</name>
    <name evidence="2" type="ORF">NCTC5050_00236</name>
</gene>
<reference evidence="2 3" key="1">
    <citation type="submission" date="2018-06" db="EMBL/GenBank/DDBJ databases">
        <authorList>
            <consortium name="Pathogen Informatics"/>
            <person name="Doyle S."/>
        </authorList>
    </citation>
    <scope>NUCLEOTIDE SEQUENCE [LARGE SCALE GENOMIC DNA]</scope>
    <source>
        <strain evidence="2 3">NCTC5050</strain>
    </source>
</reference>
<dbReference type="EC" id="6.3.2.-" evidence="2"/>
<accession>A0A377YZT7</accession>
<organism evidence="2 3">
    <name type="scientific">Klebsiella pneumoniae subsp. ozaenae</name>
    <dbReference type="NCBI Taxonomy" id="574"/>
    <lineage>
        <taxon>Bacteria</taxon>
        <taxon>Pseudomonadati</taxon>
        <taxon>Pseudomonadota</taxon>
        <taxon>Gammaproteobacteria</taxon>
        <taxon>Enterobacterales</taxon>
        <taxon>Enterobacteriaceae</taxon>
        <taxon>Klebsiella/Raoultella group</taxon>
        <taxon>Klebsiella</taxon>
        <taxon>Klebsiella pneumoniae complex</taxon>
    </lineage>
</organism>
<dbReference type="GO" id="GO:0016874">
    <property type="term" value="F:ligase activity"/>
    <property type="evidence" value="ECO:0007669"/>
    <property type="project" value="UniProtKB-KW"/>
</dbReference>
<protein>
    <submittedName>
        <fullName evidence="2">Aerobactin synthase IucA</fullName>
        <ecNumber evidence="2">6.3.2.-</ecNumber>
    </submittedName>
</protein>
<dbReference type="Proteomes" id="UP000255382">
    <property type="component" value="Unassembled WGS sequence"/>
</dbReference>